<comment type="caution">
    <text evidence="1">The sequence shown here is derived from an EMBL/GenBank/DDBJ whole genome shotgun (WGS) entry which is preliminary data.</text>
</comment>
<evidence type="ECO:0000313" key="2">
    <source>
        <dbReference type="Proteomes" id="UP000824782"/>
    </source>
</evidence>
<dbReference type="AlphaFoldDB" id="A0AAV6YJ16"/>
<gene>
    <name evidence="1" type="ORF">GDO81_025342</name>
</gene>
<proteinExistence type="predicted"/>
<organism evidence="1 2">
    <name type="scientific">Engystomops pustulosus</name>
    <name type="common">Tungara frog</name>
    <name type="synonym">Physalaemus pustulosus</name>
    <dbReference type="NCBI Taxonomy" id="76066"/>
    <lineage>
        <taxon>Eukaryota</taxon>
        <taxon>Metazoa</taxon>
        <taxon>Chordata</taxon>
        <taxon>Craniata</taxon>
        <taxon>Vertebrata</taxon>
        <taxon>Euteleostomi</taxon>
        <taxon>Amphibia</taxon>
        <taxon>Batrachia</taxon>
        <taxon>Anura</taxon>
        <taxon>Neobatrachia</taxon>
        <taxon>Hyloidea</taxon>
        <taxon>Leptodactylidae</taxon>
        <taxon>Leiuperinae</taxon>
        <taxon>Engystomops</taxon>
    </lineage>
</organism>
<evidence type="ECO:0000313" key="1">
    <source>
        <dbReference type="EMBL" id="KAG8536956.1"/>
    </source>
</evidence>
<dbReference type="EMBL" id="WNYA01035709">
    <property type="protein sequence ID" value="KAG8536956.1"/>
    <property type="molecule type" value="Genomic_DNA"/>
</dbReference>
<name>A0AAV6YJ16_ENGPU</name>
<keyword evidence="2" id="KW-1185">Reference proteome</keyword>
<sequence>MVQHRIQEVFLQNCKGFRNTVSCWRASRFLSDRRGLAPGTPADQVIGGLRIAALYIGTCCNGRDDTLTVIRRQHTAARDQQV</sequence>
<reference evidence="1" key="1">
    <citation type="thesis" date="2020" institute="ProQuest LLC" country="789 East Eisenhower Parkway, Ann Arbor, MI, USA">
        <title>Comparative Genomics and Chromosome Evolution.</title>
        <authorList>
            <person name="Mudd A.B."/>
        </authorList>
    </citation>
    <scope>NUCLEOTIDE SEQUENCE</scope>
    <source>
        <strain evidence="1">237g6f4</strain>
        <tissue evidence="1">Blood</tissue>
    </source>
</reference>
<protein>
    <submittedName>
        <fullName evidence="1">Uncharacterized protein</fullName>
    </submittedName>
</protein>
<dbReference type="Proteomes" id="UP000824782">
    <property type="component" value="Unassembled WGS sequence"/>
</dbReference>
<accession>A0AAV6YJ16</accession>